<dbReference type="GO" id="GO:0005634">
    <property type="term" value="C:nucleus"/>
    <property type="evidence" value="ECO:0007669"/>
    <property type="project" value="UniProtKB-SubCell"/>
</dbReference>
<dbReference type="eggNOG" id="KOG4585">
    <property type="taxonomic scope" value="Eukaryota"/>
</dbReference>
<keyword evidence="6" id="KW-0378">Hydrolase</keyword>
<keyword evidence="4" id="KW-0540">Nuclease</keyword>
<dbReference type="GO" id="GO:0046872">
    <property type="term" value="F:metal ion binding"/>
    <property type="evidence" value="ECO:0007669"/>
    <property type="project" value="UniProtKB-KW"/>
</dbReference>
<dbReference type="STRING" id="13735.ENSPSIP00000000432"/>
<evidence type="ECO:0000256" key="6">
    <source>
        <dbReference type="ARBA" id="ARBA00022801"/>
    </source>
</evidence>
<dbReference type="InterPro" id="IPR045249">
    <property type="entry name" value="HARBI1-like"/>
</dbReference>
<name>K7EXC2_PELSI</name>
<dbReference type="GO" id="GO:0004518">
    <property type="term" value="F:nuclease activity"/>
    <property type="evidence" value="ECO:0007669"/>
    <property type="project" value="UniProtKB-KW"/>
</dbReference>
<organism evidence="9 10">
    <name type="scientific">Pelodiscus sinensis</name>
    <name type="common">Chinese softshell turtle</name>
    <name type="synonym">Trionyx sinensis</name>
    <dbReference type="NCBI Taxonomy" id="13735"/>
    <lineage>
        <taxon>Eukaryota</taxon>
        <taxon>Metazoa</taxon>
        <taxon>Chordata</taxon>
        <taxon>Craniata</taxon>
        <taxon>Vertebrata</taxon>
        <taxon>Euteleostomi</taxon>
        <taxon>Archelosauria</taxon>
        <taxon>Testudinata</taxon>
        <taxon>Testudines</taxon>
        <taxon>Cryptodira</taxon>
        <taxon>Trionychia</taxon>
        <taxon>Trionychidae</taxon>
        <taxon>Pelodiscus</taxon>
    </lineage>
</organism>
<dbReference type="Pfam" id="PF13359">
    <property type="entry name" value="DDE_Tnp_4"/>
    <property type="match status" value="1"/>
</dbReference>
<comment type="cofactor">
    <cofactor evidence="1">
        <name>a divalent metal cation</name>
        <dbReference type="ChEBI" id="CHEBI:60240"/>
    </cofactor>
</comment>
<evidence type="ECO:0000256" key="4">
    <source>
        <dbReference type="ARBA" id="ARBA00022722"/>
    </source>
</evidence>
<evidence type="ECO:0000256" key="7">
    <source>
        <dbReference type="ARBA" id="ARBA00023242"/>
    </source>
</evidence>
<feature type="domain" description="DDE Tnp4" evidence="8">
    <location>
        <begin position="36"/>
        <end position="161"/>
    </location>
</feature>
<reference evidence="9" key="3">
    <citation type="submission" date="2025-08" db="UniProtKB">
        <authorList>
            <consortium name="Ensembl"/>
        </authorList>
    </citation>
    <scope>IDENTIFICATION</scope>
</reference>
<evidence type="ECO:0000256" key="3">
    <source>
        <dbReference type="ARBA" id="ARBA00006958"/>
    </source>
</evidence>
<dbReference type="AlphaFoldDB" id="K7EXC2"/>
<dbReference type="GeneTree" id="ENSGT00940000166756"/>
<evidence type="ECO:0000256" key="2">
    <source>
        <dbReference type="ARBA" id="ARBA00004123"/>
    </source>
</evidence>
<evidence type="ECO:0000313" key="9">
    <source>
        <dbReference type="Ensembl" id="ENSPSIP00000000432.1"/>
    </source>
</evidence>
<sequence>MECTFPSVHHPIEPPGISTEKGTFPLCCRPWLTTMDYFTDLCVGWSGWAHDAWILRNSHPYERLQTGTFFPQRTFAIGDVEMPVCIVADAAYPLMPWLMKPYIGHLTPSREVFNAYLTHACLQVECAFGRLMGRFRCPLIRLDMGEHNIPEVVAACCILHNLVESKGEAFLSGWEPMAEVEGRQCAQPQTAAVHQTHQVGVCIREALREHFSAGAQ</sequence>
<comment type="similarity">
    <text evidence="3">Belongs to the HARBI1 family.</text>
</comment>
<dbReference type="Proteomes" id="UP000007267">
    <property type="component" value="Unassembled WGS sequence"/>
</dbReference>
<evidence type="ECO:0000256" key="1">
    <source>
        <dbReference type="ARBA" id="ARBA00001968"/>
    </source>
</evidence>
<evidence type="ECO:0000259" key="8">
    <source>
        <dbReference type="Pfam" id="PF13359"/>
    </source>
</evidence>
<dbReference type="Ensembl" id="ENSPSIT00000000432.1">
    <property type="protein sequence ID" value="ENSPSIP00000000432.1"/>
    <property type="gene ID" value="ENSPSIG00000000432.1"/>
</dbReference>
<proteinExistence type="inferred from homology"/>
<dbReference type="PANTHER" id="PTHR22930:SF85">
    <property type="entry name" value="GH03217P-RELATED"/>
    <property type="match status" value="1"/>
</dbReference>
<dbReference type="GO" id="GO:0016787">
    <property type="term" value="F:hydrolase activity"/>
    <property type="evidence" value="ECO:0007669"/>
    <property type="project" value="UniProtKB-KW"/>
</dbReference>
<accession>K7EXC2</accession>
<protein>
    <recommendedName>
        <fullName evidence="8">DDE Tnp4 domain-containing protein</fullName>
    </recommendedName>
</protein>
<dbReference type="InterPro" id="IPR027806">
    <property type="entry name" value="HARBI1_dom"/>
</dbReference>
<evidence type="ECO:0000256" key="5">
    <source>
        <dbReference type="ARBA" id="ARBA00022723"/>
    </source>
</evidence>
<dbReference type="PANTHER" id="PTHR22930">
    <property type="match status" value="1"/>
</dbReference>
<keyword evidence="10" id="KW-1185">Reference proteome</keyword>
<dbReference type="HOGENOM" id="CLU_018552_5_1_1"/>
<reference evidence="10" key="2">
    <citation type="journal article" date="2013" name="Nat. Genet.">
        <title>The draft genomes of soft-shell turtle and green sea turtle yield insights into the development and evolution of the turtle-specific body plan.</title>
        <authorList>
            <person name="Wang Z."/>
            <person name="Pascual-Anaya J."/>
            <person name="Zadissa A."/>
            <person name="Li W."/>
            <person name="Niimura Y."/>
            <person name="Huang Z."/>
            <person name="Li C."/>
            <person name="White S."/>
            <person name="Xiong Z."/>
            <person name="Fang D."/>
            <person name="Wang B."/>
            <person name="Ming Y."/>
            <person name="Chen Y."/>
            <person name="Zheng Y."/>
            <person name="Kuraku S."/>
            <person name="Pignatelli M."/>
            <person name="Herrero J."/>
            <person name="Beal K."/>
            <person name="Nozawa M."/>
            <person name="Li Q."/>
            <person name="Wang J."/>
            <person name="Zhang H."/>
            <person name="Yu L."/>
            <person name="Shigenobu S."/>
            <person name="Wang J."/>
            <person name="Liu J."/>
            <person name="Flicek P."/>
            <person name="Searle S."/>
            <person name="Wang J."/>
            <person name="Kuratani S."/>
            <person name="Yin Y."/>
            <person name="Aken B."/>
            <person name="Zhang G."/>
            <person name="Irie N."/>
        </authorList>
    </citation>
    <scope>NUCLEOTIDE SEQUENCE [LARGE SCALE GENOMIC DNA]</scope>
    <source>
        <strain evidence="10">Daiwa-1</strain>
    </source>
</reference>
<keyword evidence="5" id="KW-0479">Metal-binding</keyword>
<reference evidence="10" key="1">
    <citation type="submission" date="2011-10" db="EMBL/GenBank/DDBJ databases">
        <authorList>
            <consortium name="Soft-shell Turtle Genome Consortium"/>
        </authorList>
    </citation>
    <scope>NUCLEOTIDE SEQUENCE [LARGE SCALE GENOMIC DNA]</scope>
    <source>
        <strain evidence="10">Daiwa-1</strain>
    </source>
</reference>
<keyword evidence="7" id="KW-0539">Nucleus</keyword>
<dbReference type="OMA" id="GVICHEQ"/>
<evidence type="ECO:0000313" key="10">
    <source>
        <dbReference type="Proteomes" id="UP000007267"/>
    </source>
</evidence>
<reference evidence="9" key="4">
    <citation type="submission" date="2025-09" db="UniProtKB">
        <authorList>
            <consortium name="Ensembl"/>
        </authorList>
    </citation>
    <scope>IDENTIFICATION</scope>
</reference>
<dbReference type="EMBL" id="AGCU01017342">
    <property type="status" value="NOT_ANNOTATED_CDS"/>
    <property type="molecule type" value="Genomic_DNA"/>
</dbReference>
<comment type="subcellular location">
    <subcellularLocation>
        <location evidence="2">Nucleus</location>
    </subcellularLocation>
</comment>